<dbReference type="RefSeq" id="WP_011770377.1">
    <property type="nucleotide sequence ID" value="NC_008709.1"/>
</dbReference>
<dbReference type="InterPro" id="IPR051325">
    <property type="entry name" value="Nudix_hydrolase_domain"/>
</dbReference>
<dbReference type="KEGG" id="pin:Ping_2065"/>
<reference evidence="4 5" key="1">
    <citation type="submission" date="2007-01" db="EMBL/GenBank/DDBJ databases">
        <title>Complete sequence of Psychromonas ingrahamii 37.</title>
        <authorList>
            <consortium name="US DOE Joint Genome Institute"/>
            <person name="Copeland A."/>
            <person name="Lucas S."/>
            <person name="Lapidus A."/>
            <person name="Barry K."/>
            <person name="Detter J.C."/>
            <person name="Glavina del Rio T."/>
            <person name="Hammon N."/>
            <person name="Israni S."/>
            <person name="Dalin E."/>
            <person name="Tice H."/>
            <person name="Pitluck S."/>
            <person name="Thompson L.S."/>
            <person name="Brettin T."/>
            <person name="Bruce D."/>
            <person name="Han C."/>
            <person name="Tapia R."/>
            <person name="Schmutz J."/>
            <person name="Larimer F."/>
            <person name="Land M."/>
            <person name="Hauser L."/>
            <person name="Kyrpides N."/>
            <person name="Ivanova N."/>
            <person name="Staley J."/>
            <person name="Richardson P."/>
        </authorList>
    </citation>
    <scope>NUCLEOTIDE SEQUENCE [LARGE SCALE GENOMIC DNA]</scope>
    <source>
        <strain evidence="4 5">37</strain>
    </source>
</reference>
<proteinExistence type="predicted"/>
<dbReference type="Proteomes" id="UP000000639">
    <property type="component" value="Chromosome"/>
</dbReference>
<dbReference type="eggNOG" id="COG0494">
    <property type="taxonomic scope" value="Bacteria"/>
</dbReference>
<dbReference type="GO" id="GO:0006754">
    <property type="term" value="P:ATP biosynthetic process"/>
    <property type="evidence" value="ECO:0007669"/>
    <property type="project" value="TreeGrafter"/>
</dbReference>
<feature type="domain" description="Nudix hydrolase" evidence="3">
    <location>
        <begin position="1"/>
        <end position="143"/>
    </location>
</feature>
<dbReference type="STRING" id="357804.Ping_2065"/>
<dbReference type="HOGENOM" id="CLU_149142_0_0_6"/>
<dbReference type="Gene3D" id="3.90.79.10">
    <property type="entry name" value="Nucleoside Triphosphate Pyrophosphohydrolase"/>
    <property type="match status" value="1"/>
</dbReference>
<evidence type="ECO:0000313" key="5">
    <source>
        <dbReference type="Proteomes" id="UP000000639"/>
    </source>
</evidence>
<dbReference type="InterPro" id="IPR020084">
    <property type="entry name" value="NUDIX_hydrolase_CS"/>
</dbReference>
<evidence type="ECO:0000256" key="1">
    <source>
        <dbReference type="ARBA" id="ARBA00001946"/>
    </source>
</evidence>
<dbReference type="AlphaFoldDB" id="A1SWF2"/>
<protein>
    <submittedName>
        <fullName evidence="4">Nucleotide phosphate derivative pyrophosphohydrolase, MutT/nudix family protein</fullName>
    </submittedName>
</protein>
<dbReference type="PANTHER" id="PTHR21340">
    <property type="entry name" value="DIADENOSINE 5,5-P1,P4-TETRAPHOSPHATE PYROPHOSPHOHYDROLASE MUTT"/>
    <property type="match status" value="1"/>
</dbReference>
<dbReference type="PANTHER" id="PTHR21340:SF0">
    <property type="entry name" value="BIS(5'-NUCLEOSYL)-TETRAPHOSPHATASE [ASYMMETRICAL]"/>
    <property type="match status" value="1"/>
</dbReference>
<evidence type="ECO:0000313" key="4">
    <source>
        <dbReference type="EMBL" id="ABM03817.1"/>
    </source>
</evidence>
<dbReference type="EMBL" id="CP000510">
    <property type="protein sequence ID" value="ABM03817.1"/>
    <property type="molecule type" value="Genomic_DNA"/>
</dbReference>
<evidence type="ECO:0000256" key="2">
    <source>
        <dbReference type="ARBA" id="ARBA00022801"/>
    </source>
</evidence>
<dbReference type="OrthoDB" id="7066556at2"/>
<dbReference type="InterPro" id="IPR000086">
    <property type="entry name" value="NUDIX_hydrolase_dom"/>
</dbReference>
<name>A1SWF2_PSYIN</name>
<dbReference type="Pfam" id="PF00293">
    <property type="entry name" value="NUDIX"/>
    <property type="match status" value="1"/>
</dbReference>
<dbReference type="GO" id="GO:0004081">
    <property type="term" value="F:bis(5'-nucleosyl)-tetraphosphatase (asymmetrical) activity"/>
    <property type="evidence" value="ECO:0007669"/>
    <property type="project" value="TreeGrafter"/>
</dbReference>
<dbReference type="CDD" id="cd04664">
    <property type="entry name" value="NUDIX_DHNTPase_like"/>
    <property type="match status" value="1"/>
</dbReference>
<sequence>MRRPFSVNVFLYKIVAGKIEYLMLKRTPRTDLKIPGFWQCVSGALEQDENFAMAAQREVFEETGLLIETVIATGFKLVYPIKEEWRTHYGPDPIDVVEHVFFSKVEADPVLSEEHSHFEWLAYPQAYQRLTFGDYQRAIASVNNMLKAERYEGLKV</sequence>
<dbReference type="GO" id="GO:0006167">
    <property type="term" value="P:AMP biosynthetic process"/>
    <property type="evidence" value="ECO:0007669"/>
    <property type="project" value="TreeGrafter"/>
</dbReference>
<organism evidence="4 5">
    <name type="scientific">Psychromonas ingrahamii (strain DSM 17664 / CCUG 51855 / 37)</name>
    <dbReference type="NCBI Taxonomy" id="357804"/>
    <lineage>
        <taxon>Bacteria</taxon>
        <taxon>Pseudomonadati</taxon>
        <taxon>Pseudomonadota</taxon>
        <taxon>Gammaproteobacteria</taxon>
        <taxon>Alteromonadales</taxon>
        <taxon>Psychromonadaceae</taxon>
        <taxon>Psychromonas</taxon>
    </lineage>
</organism>
<comment type="cofactor">
    <cofactor evidence="1">
        <name>Mg(2+)</name>
        <dbReference type="ChEBI" id="CHEBI:18420"/>
    </cofactor>
</comment>
<dbReference type="PROSITE" id="PS00893">
    <property type="entry name" value="NUDIX_BOX"/>
    <property type="match status" value="1"/>
</dbReference>
<dbReference type="InterPro" id="IPR015797">
    <property type="entry name" value="NUDIX_hydrolase-like_dom_sf"/>
</dbReference>
<keyword evidence="5" id="KW-1185">Reference proteome</keyword>
<dbReference type="PROSITE" id="PS51462">
    <property type="entry name" value="NUDIX"/>
    <property type="match status" value="1"/>
</dbReference>
<accession>A1SWF2</accession>
<keyword evidence="2 4" id="KW-0378">Hydrolase</keyword>
<evidence type="ECO:0000259" key="3">
    <source>
        <dbReference type="PROSITE" id="PS51462"/>
    </source>
</evidence>
<dbReference type="SUPFAM" id="SSF55811">
    <property type="entry name" value="Nudix"/>
    <property type="match status" value="1"/>
</dbReference>
<gene>
    <name evidence="4" type="ordered locus">Ping_2065</name>
</gene>